<evidence type="ECO:0000313" key="2">
    <source>
        <dbReference type="Proteomes" id="UP001055072"/>
    </source>
</evidence>
<sequence length="231" mass="26203">MPKGYSIVDKRVAEELYLLKCSLLPGEFLSFQQFLTPEESEGWSNYLDRYLELSATEDHSQLPSPYFCVGINNARLWIDVRYPIDTSPNRLLPVVTIKGEDITRDEQERWQSVIRERNEEVKDSEFPTYELISTHLLPQLHGEVSGQCDGSPQKDTNTAIFSQNAIGTTSTTYHALLTSHHLISPTKRKNLQQWSSQLHVTGFAKVGYPGCIYCEGAQEQVEEFVANTSGK</sequence>
<dbReference type="Proteomes" id="UP001055072">
    <property type="component" value="Unassembled WGS sequence"/>
</dbReference>
<protein>
    <submittedName>
        <fullName evidence="1">Uncharacterized protein</fullName>
    </submittedName>
</protein>
<dbReference type="EMBL" id="MU274900">
    <property type="protein sequence ID" value="KAI0095172.1"/>
    <property type="molecule type" value="Genomic_DNA"/>
</dbReference>
<accession>A0ACB8UL74</accession>
<reference evidence="1" key="1">
    <citation type="journal article" date="2021" name="Environ. Microbiol.">
        <title>Gene family expansions and transcriptome signatures uncover fungal adaptations to wood decay.</title>
        <authorList>
            <person name="Hage H."/>
            <person name="Miyauchi S."/>
            <person name="Viragh M."/>
            <person name="Drula E."/>
            <person name="Min B."/>
            <person name="Chaduli D."/>
            <person name="Navarro D."/>
            <person name="Favel A."/>
            <person name="Norest M."/>
            <person name="Lesage-Meessen L."/>
            <person name="Balint B."/>
            <person name="Merenyi Z."/>
            <person name="de Eugenio L."/>
            <person name="Morin E."/>
            <person name="Martinez A.T."/>
            <person name="Baldrian P."/>
            <person name="Stursova M."/>
            <person name="Martinez M.J."/>
            <person name="Novotny C."/>
            <person name="Magnuson J.K."/>
            <person name="Spatafora J.W."/>
            <person name="Maurice S."/>
            <person name="Pangilinan J."/>
            <person name="Andreopoulos W."/>
            <person name="LaButti K."/>
            <person name="Hundley H."/>
            <person name="Na H."/>
            <person name="Kuo A."/>
            <person name="Barry K."/>
            <person name="Lipzen A."/>
            <person name="Henrissat B."/>
            <person name="Riley R."/>
            <person name="Ahrendt S."/>
            <person name="Nagy L.G."/>
            <person name="Grigoriev I.V."/>
            <person name="Martin F."/>
            <person name="Rosso M.N."/>
        </authorList>
    </citation>
    <scope>NUCLEOTIDE SEQUENCE</scope>
    <source>
        <strain evidence="1">CBS 384.51</strain>
    </source>
</reference>
<comment type="caution">
    <text evidence="1">The sequence shown here is derived from an EMBL/GenBank/DDBJ whole genome shotgun (WGS) entry which is preliminary data.</text>
</comment>
<gene>
    <name evidence="1" type="ORF">BDY19DRAFT_988937</name>
</gene>
<evidence type="ECO:0000313" key="1">
    <source>
        <dbReference type="EMBL" id="KAI0095172.1"/>
    </source>
</evidence>
<keyword evidence="2" id="KW-1185">Reference proteome</keyword>
<name>A0ACB8UL74_9APHY</name>
<proteinExistence type="predicted"/>
<organism evidence="1 2">
    <name type="scientific">Irpex rosettiformis</name>
    <dbReference type="NCBI Taxonomy" id="378272"/>
    <lineage>
        <taxon>Eukaryota</taxon>
        <taxon>Fungi</taxon>
        <taxon>Dikarya</taxon>
        <taxon>Basidiomycota</taxon>
        <taxon>Agaricomycotina</taxon>
        <taxon>Agaricomycetes</taxon>
        <taxon>Polyporales</taxon>
        <taxon>Irpicaceae</taxon>
        <taxon>Irpex</taxon>
    </lineage>
</organism>